<comment type="caution">
    <text evidence="2">The sequence shown here is derived from an EMBL/GenBank/DDBJ whole genome shotgun (WGS) entry which is preliminary data.</text>
</comment>
<evidence type="ECO:0000313" key="3">
    <source>
        <dbReference type="Proteomes" id="UP001497602"/>
    </source>
</evidence>
<evidence type="ECO:0000313" key="2">
    <source>
        <dbReference type="EMBL" id="CAL2106765.1"/>
    </source>
</evidence>
<dbReference type="PROSITE" id="PS51257">
    <property type="entry name" value="PROKAR_LIPOPROTEIN"/>
    <property type="match status" value="1"/>
</dbReference>
<keyword evidence="1" id="KW-0812">Transmembrane</keyword>
<keyword evidence="1" id="KW-1133">Transmembrane helix</keyword>
<keyword evidence="3" id="KW-1185">Reference proteome</keyword>
<keyword evidence="1" id="KW-0472">Membrane</keyword>
<evidence type="ECO:0000256" key="1">
    <source>
        <dbReference type="SAM" id="Phobius"/>
    </source>
</evidence>
<sequence length="310" mass="35739">MKILVVEYSTTFCILSTCMRNVYLLMVFWFSCVTLYAQETDELDILNEEDEIIDNLLSEGIMDDVLQDVNSKIQVLYFSLDYNNQTYFSGRDIGINQFTLTPQITYLHSNGIFAGISGMYFSEFDPKWDYGSVTVGYNGNFDAKKIYQWSVSYDRYFFSDPGNNPFKNGFNVGLEAENQKKTFGTDVTTSILFGEDTSWQVISSTYGQITLFKSSKHHLKFRPQLRLIIAQQTIQLSRTFTFRGRQFTRYFESDDFGLLNTQVTLPLQYSFNNFDFEAGYIVNFPSPLEGESNLNRTGTFMFSVGYLLGL</sequence>
<gene>
    <name evidence="2" type="ORF">T190115A13A_20045</name>
</gene>
<reference evidence="2 3" key="1">
    <citation type="submission" date="2024-05" db="EMBL/GenBank/DDBJ databases">
        <authorList>
            <person name="Duchaud E."/>
        </authorList>
    </citation>
    <scope>NUCLEOTIDE SEQUENCE [LARGE SCALE GENOMIC DNA]</scope>
    <source>
        <strain evidence="2">Ena-SAMPLE-TAB-13-05-2024-13:56:06:370-140305</strain>
    </source>
</reference>
<protein>
    <submittedName>
        <fullName evidence="2">Uncharacterized protein</fullName>
    </submittedName>
</protein>
<organism evidence="2 3">
    <name type="scientific">Tenacibaculum vairaonense</name>
    <dbReference type="NCBI Taxonomy" id="3137860"/>
    <lineage>
        <taxon>Bacteria</taxon>
        <taxon>Pseudomonadati</taxon>
        <taxon>Bacteroidota</taxon>
        <taxon>Flavobacteriia</taxon>
        <taxon>Flavobacteriales</taxon>
        <taxon>Flavobacteriaceae</taxon>
        <taxon>Tenacibaculum</taxon>
    </lineage>
</organism>
<accession>A0ABM9PM53</accession>
<name>A0ABM9PM53_9FLAO</name>
<dbReference type="Proteomes" id="UP001497602">
    <property type="component" value="Unassembled WGS sequence"/>
</dbReference>
<feature type="transmembrane region" description="Helical" evidence="1">
    <location>
        <begin position="12"/>
        <end position="37"/>
    </location>
</feature>
<dbReference type="EMBL" id="CAXJRC010000022">
    <property type="protein sequence ID" value="CAL2106765.1"/>
    <property type="molecule type" value="Genomic_DNA"/>
</dbReference>
<proteinExistence type="predicted"/>